<accession>A0A1Q5Q305</accession>
<sequence>MNDLGYHEDGPRRGIPLVLLHAFPFDHRMFTAMVDELSDVRTIAFDAPGFADAATPRMVAERIKTGAYGLELYADAVAASLADEGIERAVIAGVSMGGYTALALAERHPDLTAGLALIDTKASADDDVAAENRRTMADEASRGVSTGLRNMAGKVLSDKTKDERPEMFTQVVKWIGQAPFAGIAWAQESMADRPARLHVLKKLDVPAVVVRGEDDELSSHADHAEMADALGCEVQTIEGAGHLAPYEQPAAVARVLRELMSRVEAPAT</sequence>
<organism evidence="2 3">
    <name type="scientific">Bowdeniella nasicola</name>
    <dbReference type="NCBI Taxonomy" id="208480"/>
    <lineage>
        <taxon>Bacteria</taxon>
        <taxon>Bacillati</taxon>
        <taxon>Actinomycetota</taxon>
        <taxon>Actinomycetes</taxon>
        <taxon>Actinomycetales</taxon>
        <taxon>Actinomycetaceae</taxon>
        <taxon>Bowdeniella</taxon>
    </lineage>
</organism>
<dbReference type="InterPro" id="IPR050471">
    <property type="entry name" value="AB_hydrolase"/>
</dbReference>
<dbReference type="Gene3D" id="3.40.50.1820">
    <property type="entry name" value="alpha/beta hydrolase"/>
    <property type="match status" value="1"/>
</dbReference>
<dbReference type="RefSeq" id="WP_073716339.1">
    <property type="nucleotide sequence ID" value="NZ_MQVR01000023.1"/>
</dbReference>
<feature type="domain" description="AB hydrolase-1" evidence="1">
    <location>
        <begin position="17"/>
        <end position="254"/>
    </location>
</feature>
<dbReference type="EMBL" id="MQVR01000023">
    <property type="protein sequence ID" value="OKL54196.1"/>
    <property type="molecule type" value="Genomic_DNA"/>
</dbReference>
<dbReference type="InterPro" id="IPR029058">
    <property type="entry name" value="AB_hydrolase_fold"/>
</dbReference>
<evidence type="ECO:0000313" key="2">
    <source>
        <dbReference type="EMBL" id="OKL54196.1"/>
    </source>
</evidence>
<comment type="caution">
    <text evidence="2">The sequence shown here is derived from an EMBL/GenBank/DDBJ whole genome shotgun (WGS) entry which is preliminary data.</text>
</comment>
<proteinExistence type="predicted"/>
<reference evidence="3" key="1">
    <citation type="submission" date="2016-12" db="EMBL/GenBank/DDBJ databases">
        <authorList>
            <person name="Meng X."/>
        </authorList>
    </citation>
    <scope>NUCLEOTIDE SEQUENCE [LARGE SCALE GENOMIC DNA]</scope>
    <source>
        <strain evidence="3">DSM 19116</strain>
    </source>
</reference>
<protein>
    <recommendedName>
        <fullName evidence="1">AB hydrolase-1 domain-containing protein</fullName>
    </recommendedName>
</protein>
<dbReference type="STRING" id="208480.SAMN02910418_00203"/>
<dbReference type="PANTHER" id="PTHR43433:SF5">
    <property type="entry name" value="AB HYDROLASE-1 DOMAIN-CONTAINING PROTEIN"/>
    <property type="match status" value="1"/>
</dbReference>
<dbReference type="InterPro" id="IPR000073">
    <property type="entry name" value="AB_hydrolase_1"/>
</dbReference>
<dbReference type="OrthoDB" id="9785847at2"/>
<dbReference type="SUPFAM" id="SSF53474">
    <property type="entry name" value="alpha/beta-Hydrolases"/>
    <property type="match status" value="1"/>
</dbReference>
<keyword evidence="3" id="KW-1185">Reference proteome</keyword>
<dbReference type="PANTHER" id="PTHR43433">
    <property type="entry name" value="HYDROLASE, ALPHA/BETA FOLD FAMILY PROTEIN"/>
    <property type="match status" value="1"/>
</dbReference>
<dbReference type="Proteomes" id="UP000185628">
    <property type="component" value="Unassembled WGS sequence"/>
</dbReference>
<gene>
    <name evidence="2" type="ORF">BSZ39_05310</name>
</gene>
<evidence type="ECO:0000259" key="1">
    <source>
        <dbReference type="Pfam" id="PF12697"/>
    </source>
</evidence>
<name>A0A1Q5Q305_9ACTO</name>
<evidence type="ECO:0000313" key="3">
    <source>
        <dbReference type="Proteomes" id="UP000185628"/>
    </source>
</evidence>
<dbReference type="AlphaFoldDB" id="A0A1Q5Q305"/>
<dbReference type="GO" id="GO:0003824">
    <property type="term" value="F:catalytic activity"/>
    <property type="evidence" value="ECO:0007669"/>
    <property type="project" value="UniProtKB-ARBA"/>
</dbReference>
<dbReference type="PRINTS" id="PR00111">
    <property type="entry name" value="ABHYDROLASE"/>
</dbReference>
<dbReference type="Pfam" id="PF12697">
    <property type="entry name" value="Abhydrolase_6"/>
    <property type="match status" value="1"/>
</dbReference>